<dbReference type="Proteomes" id="UP000316621">
    <property type="component" value="Chromosome 11"/>
</dbReference>
<dbReference type="EMBL" id="CM010725">
    <property type="protein sequence ID" value="RZC84609.1"/>
    <property type="molecule type" value="Genomic_DNA"/>
</dbReference>
<organism evidence="1 2">
    <name type="scientific">Papaver somniferum</name>
    <name type="common">Opium poppy</name>
    <dbReference type="NCBI Taxonomy" id="3469"/>
    <lineage>
        <taxon>Eukaryota</taxon>
        <taxon>Viridiplantae</taxon>
        <taxon>Streptophyta</taxon>
        <taxon>Embryophyta</taxon>
        <taxon>Tracheophyta</taxon>
        <taxon>Spermatophyta</taxon>
        <taxon>Magnoliopsida</taxon>
        <taxon>Ranunculales</taxon>
        <taxon>Papaveraceae</taxon>
        <taxon>Papaveroideae</taxon>
        <taxon>Papaver</taxon>
    </lineage>
</organism>
<accession>A0A4Y7LKB3</accession>
<proteinExistence type="predicted"/>
<evidence type="ECO:0000313" key="1">
    <source>
        <dbReference type="EMBL" id="RZC84609.1"/>
    </source>
</evidence>
<gene>
    <name evidence="1" type="ORF">C5167_047395</name>
</gene>
<evidence type="ECO:0000313" key="2">
    <source>
        <dbReference type="Proteomes" id="UP000316621"/>
    </source>
</evidence>
<dbReference type="Gramene" id="RZC84609">
    <property type="protein sequence ID" value="RZC84609"/>
    <property type="gene ID" value="C5167_047395"/>
</dbReference>
<dbReference type="AlphaFoldDB" id="A0A4Y7LKB3"/>
<keyword evidence="2" id="KW-1185">Reference proteome</keyword>
<sequence>MTNQARYIIVQRKGMVRGFFMRPSAYKYR</sequence>
<reference evidence="1 2" key="1">
    <citation type="journal article" date="2018" name="Science">
        <title>The opium poppy genome and morphinan production.</title>
        <authorList>
            <person name="Guo L."/>
            <person name="Winzer T."/>
            <person name="Yang X."/>
            <person name="Li Y."/>
            <person name="Ning Z."/>
            <person name="He Z."/>
            <person name="Teodor R."/>
            <person name="Lu Y."/>
            <person name="Bowser T.A."/>
            <person name="Graham I.A."/>
            <person name="Ye K."/>
        </authorList>
    </citation>
    <scope>NUCLEOTIDE SEQUENCE [LARGE SCALE GENOMIC DNA]</scope>
    <source>
        <strain evidence="2">cv. HN1</strain>
        <tissue evidence="1">Leaves</tissue>
    </source>
</reference>
<name>A0A4Y7LKB3_PAPSO</name>
<protein>
    <submittedName>
        <fullName evidence="1">Uncharacterized protein</fullName>
    </submittedName>
</protein>